<reference evidence="2" key="1">
    <citation type="submission" date="2022-07" db="EMBL/GenBank/DDBJ databases">
        <authorList>
            <person name="Macas J."/>
            <person name="Novak P."/>
            <person name="Neumann P."/>
        </authorList>
    </citation>
    <scope>NUCLEOTIDE SEQUENCE</scope>
</reference>
<feature type="transmembrane region" description="Helical" evidence="1">
    <location>
        <begin position="6"/>
        <end position="21"/>
    </location>
</feature>
<keyword evidence="1" id="KW-1133">Transmembrane helix</keyword>
<proteinExistence type="predicted"/>
<keyword evidence="1" id="KW-0472">Membrane</keyword>
<sequence>MGGAIILTTSFSLVGGLFHLWSTKHFTFSMLIMSLWCATGVMSIVVDGMTADRWTYFVAVTIHNLFNFGGLIMWKYMKSMTDMRVYKKEIEIWITMALLSVAEMLYLMYQTSCISLDSPRAWYDEFAKYDKLYTVAIGIVTIYEQWITKYIEFRANKRMSSSHRALLNTFTHLVHQSLVGGPAAADDLRHQFYKFIKDAELILGIPPEMGMLKKGSWASV</sequence>
<evidence type="ECO:0000313" key="2">
    <source>
        <dbReference type="EMBL" id="CAH9121031.1"/>
    </source>
</evidence>
<gene>
    <name evidence="2" type="ORF">CEPIT_LOCUS23393</name>
</gene>
<evidence type="ECO:0000313" key="3">
    <source>
        <dbReference type="Proteomes" id="UP001152523"/>
    </source>
</evidence>
<protein>
    <submittedName>
        <fullName evidence="2">Uncharacterized protein</fullName>
    </submittedName>
</protein>
<dbReference type="Proteomes" id="UP001152523">
    <property type="component" value="Unassembled WGS sequence"/>
</dbReference>
<dbReference type="AlphaFoldDB" id="A0AAV0EB24"/>
<keyword evidence="1" id="KW-0812">Transmembrane</keyword>
<feature type="transmembrane region" description="Helical" evidence="1">
    <location>
        <begin position="90"/>
        <end position="109"/>
    </location>
</feature>
<organism evidence="2 3">
    <name type="scientific">Cuscuta epithymum</name>
    <dbReference type="NCBI Taxonomy" id="186058"/>
    <lineage>
        <taxon>Eukaryota</taxon>
        <taxon>Viridiplantae</taxon>
        <taxon>Streptophyta</taxon>
        <taxon>Embryophyta</taxon>
        <taxon>Tracheophyta</taxon>
        <taxon>Spermatophyta</taxon>
        <taxon>Magnoliopsida</taxon>
        <taxon>eudicotyledons</taxon>
        <taxon>Gunneridae</taxon>
        <taxon>Pentapetalae</taxon>
        <taxon>asterids</taxon>
        <taxon>lamiids</taxon>
        <taxon>Solanales</taxon>
        <taxon>Convolvulaceae</taxon>
        <taxon>Cuscuteae</taxon>
        <taxon>Cuscuta</taxon>
        <taxon>Cuscuta subgen. Cuscuta</taxon>
    </lineage>
</organism>
<evidence type="ECO:0000256" key="1">
    <source>
        <dbReference type="SAM" id="Phobius"/>
    </source>
</evidence>
<comment type="caution">
    <text evidence="2">The sequence shown here is derived from an EMBL/GenBank/DDBJ whole genome shotgun (WGS) entry which is preliminary data.</text>
</comment>
<dbReference type="EMBL" id="CAMAPF010000919">
    <property type="protein sequence ID" value="CAH9121031.1"/>
    <property type="molecule type" value="Genomic_DNA"/>
</dbReference>
<keyword evidence="3" id="KW-1185">Reference proteome</keyword>
<feature type="transmembrane region" description="Helical" evidence="1">
    <location>
        <begin position="54"/>
        <end position="74"/>
    </location>
</feature>
<feature type="transmembrane region" description="Helical" evidence="1">
    <location>
        <begin position="28"/>
        <end position="48"/>
    </location>
</feature>
<name>A0AAV0EB24_9ASTE</name>
<accession>A0AAV0EB24</accession>